<dbReference type="EC" id="2.7.7.38" evidence="5"/>
<dbReference type="STRING" id="373903.Hore_18930"/>
<evidence type="ECO:0000256" key="2">
    <source>
        <dbReference type="ARBA" id="ARBA00022679"/>
    </source>
</evidence>
<comment type="catalytic activity">
    <reaction evidence="5">
        <text>3-deoxy-alpha-D-manno-oct-2-ulosonate + CTP = CMP-3-deoxy-beta-D-manno-octulosonate + diphosphate</text>
        <dbReference type="Rhea" id="RHEA:23448"/>
        <dbReference type="ChEBI" id="CHEBI:33019"/>
        <dbReference type="ChEBI" id="CHEBI:37563"/>
        <dbReference type="ChEBI" id="CHEBI:85986"/>
        <dbReference type="ChEBI" id="CHEBI:85987"/>
        <dbReference type="EC" id="2.7.7.38"/>
    </reaction>
</comment>
<dbReference type="FunFam" id="3.90.550.10:FF:000011">
    <property type="entry name" value="3-deoxy-manno-octulosonate cytidylyltransferase"/>
    <property type="match status" value="1"/>
</dbReference>
<dbReference type="AlphaFoldDB" id="B8CZC2"/>
<comment type="function">
    <text evidence="5">Activates KDO (a required 8-carbon sugar) for incorporation into bacterial lipopolysaccharide in Gram-negative bacteria.</text>
</comment>
<evidence type="ECO:0000313" key="7">
    <source>
        <dbReference type="Proteomes" id="UP000000719"/>
    </source>
</evidence>
<protein>
    <recommendedName>
        <fullName evidence="5">3-deoxy-manno-octulosonate cytidylyltransferase</fullName>
        <ecNumber evidence="5">2.7.7.38</ecNumber>
    </recommendedName>
    <alternativeName>
        <fullName evidence="5">CMP-2-keto-3-deoxyoctulosonic acid synthase</fullName>
        <shortName evidence="5">CKS</shortName>
        <shortName evidence="5">CMP-KDO synthase</shortName>
    </alternativeName>
</protein>
<dbReference type="GO" id="GO:0008690">
    <property type="term" value="F:3-deoxy-manno-octulosonate cytidylyltransferase activity"/>
    <property type="evidence" value="ECO:0007669"/>
    <property type="project" value="UniProtKB-UniRule"/>
</dbReference>
<dbReference type="EMBL" id="CP001098">
    <property type="protein sequence ID" value="ACL70641.1"/>
    <property type="molecule type" value="Genomic_DNA"/>
</dbReference>
<dbReference type="NCBIfam" id="NF009905">
    <property type="entry name" value="PRK13368.1"/>
    <property type="match status" value="1"/>
</dbReference>
<dbReference type="UniPathway" id="UPA00358">
    <property type="reaction ID" value="UER00476"/>
</dbReference>
<dbReference type="NCBIfam" id="TIGR00466">
    <property type="entry name" value="kdsB"/>
    <property type="match status" value="1"/>
</dbReference>
<dbReference type="PANTHER" id="PTHR42866">
    <property type="entry name" value="3-DEOXY-MANNO-OCTULOSONATE CYTIDYLYLTRANSFERASE"/>
    <property type="match status" value="1"/>
</dbReference>
<comment type="pathway">
    <text evidence="5">Nucleotide-sugar biosynthesis; CMP-3-deoxy-D-manno-octulosonate biosynthesis; CMP-3-deoxy-D-manno-octulosonate from 3-deoxy-D-manno-octulosonate and CTP: step 1/1.</text>
</comment>
<dbReference type="Pfam" id="PF02348">
    <property type="entry name" value="CTP_transf_3"/>
    <property type="match status" value="1"/>
</dbReference>
<reference evidence="6 7" key="1">
    <citation type="journal article" date="2009" name="PLoS ONE">
        <title>Genome analysis of the anaerobic thermohalophilic bacterium Halothermothrix orenii.</title>
        <authorList>
            <person name="Mavromatis K."/>
            <person name="Ivanova N."/>
            <person name="Anderson I."/>
            <person name="Lykidis A."/>
            <person name="Hooper S.D."/>
            <person name="Sun H."/>
            <person name="Kunin V."/>
            <person name="Lapidus A."/>
            <person name="Hugenholtz P."/>
            <person name="Patel B."/>
            <person name="Kyrpides N.C."/>
        </authorList>
    </citation>
    <scope>NUCLEOTIDE SEQUENCE [LARGE SCALE GENOMIC DNA]</scope>
    <source>
        <strain evidence="7">H 168 / OCM 544 / DSM 9562</strain>
    </source>
</reference>
<dbReference type="Gene3D" id="3.90.550.10">
    <property type="entry name" value="Spore Coat Polysaccharide Biosynthesis Protein SpsA, Chain A"/>
    <property type="match status" value="1"/>
</dbReference>
<evidence type="ECO:0000256" key="4">
    <source>
        <dbReference type="ARBA" id="ARBA00022985"/>
    </source>
</evidence>
<dbReference type="InterPro" id="IPR003329">
    <property type="entry name" value="Cytidylyl_trans"/>
</dbReference>
<dbReference type="SUPFAM" id="SSF53448">
    <property type="entry name" value="Nucleotide-diphospho-sugar transferases"/>
    <property type="match status" value="1"/>
</dbReference>
<name>B8CZC2_HALOH</name>
<gene>
    <name evidence="5" type="primary">kdsB</name>
    <name evidence="6" type="ordered locus">Hore_18930</name>
</gene>
<dbReference type="RefSeq" id="WP_015923610.1">
    <property type="nucleotide sequence ID" value="NC_011899.1"/>
</dbReference>
<sequence length="241" mass="27226">MNVIAVIPARFYSSRFPGKPLADIKGKPMIEHVYRRVCRVKGLKEVYVATDDDRIYNTVKDFGGNAVMTSKACSSGTDRVAEVVANLDCDIVVNVQGDEPLLEPLMVEQALKPFAEEKNLNMSTLMKEIGDPGEVENPNVVKVVVDKDGYALYFSRSPIPHPRNSGARYYKHIGLYIYRRKFLMNLTQMEQTELEKVESLEQLRVLENGYKIKVVETEFDSIGVDTPEDIARVEKIMEGCN</sequence>
<dbReference type="CDD" id="cd02517">
    <property type="entry name" value="CMP-KDO-Synthetase"/>
    <property type="match status" value="1"/>
</dbReference>
<accession>B8CZC2</accession>
<keyword evidence="4 5" id="KW-0448">Lipopolysaccharide biosynthesis</keyword>
<comment type="pathway">
    <text evidence="5">Bacterial outer membrane biogenesis; lipopolysaccharide biosynthesis.</text>
</comment>
<dbReference type="Proteomes" id="UP000000719">
    <property type="component" value="Chromosome"/>
</dbReference>
<dbReference type="HAMAP" id="MF_00057">
    <property type="entry name" value="KdsB"/>
    <property type="match status" value="1"/>
</dbReference>
<evidence type="ECO:0000256" key="3">
    <source>
        <dbReference type="ARBA" id="ARBA00022695"/>
    </source>
</evidence>
<keyword evidence="7" id="KW-1185">Reference proteome</keyword>
<comment type="similarity">
    <text evidence="5">Belongs to the KdsB family.</text>
</comment>
<organism evidence="6 7">
    <name type="scientific">Halothermothrix orenii (strain H 168 / OCM 544 / DSM 9562)</name>
    <dbReference type="NCBI Taxonomy" id="373903"/>
    <lineage>
        <taxon>Bacteria</taxon>
        <taxon>Bacillati</taxon>
        <taxon>Bacillota</taxon>
        <taxon>Clostridia</taxon>
        <taxon>Halanaerobiales</taxon>
        <taxon>Halothermotrichaceae</taxon>
        <taxon>Halothermothrix</taxon>
    </lineage>
</organism>
<comment type="subcellular location">
    <subcellularLocation>
        <location evidence="5">Cytoplasm</location>
    </subcellularLocation>
    <subcellularLocation>
        <location evidence="1">Membrane</location>
    </subcellularLocation>
</comment>
<dbReference type="OrthoDB" id="9815559at2"/>
<dbReference type="GO" id="GO:0009103">
    <property type="term" value="P:lipopolysaccharide biosynthetic process"/>
    <property type="evidence" value="ECO:0007669"/>
    <property type="project" value="UniProtKB-UniRule"/>
</dbReference>
<dbReference type="GO" id="GO:0016020">
    <property type="term" value="C:membrane"/>
    <property type="evidence" value="ECO:0007669"/>
    <property type="project" value="UniProtKB-SubCell"/>
</dbReference>
<dbReference type="eggNOG" id="COG1212">
    <property type="taxonomic scope" value="Bacteria"/>
</dbReference>
<dbReference type="InterPro" id="IPR029044">
    <property type="entry name" value="Nucleotide-diphossugar_trans"/>
</dbReference>
<dbReference type="NCBIfam" id="NF003952">
    <property type="entry name" value="PRK05450.1-5"/>
    <property type="match status" value="1"/>
</dbReference>
<keyword evidence="5" id="KW-0963">Cytoplasm</keyword>
<keyword evidence="3 5" id="KW-0548">Nucleotidyltransferase</keyword>
<dbReference type="NCBIfam" id="NF003950">
    <property type="entry name" value="PRK05450.1-3"/>
    <property type="match status" value="1"/>
</dbReference>
<dbReference type="InterPro" id="IPR004528">
    <property type="entry name" value="KdsB"/>
</dbReference>
<dbReference type="KEGG" id="hor:Hore_18930"/>
<dbReference type="HOGENOM" id="CLU_065038_0_1_9"/>
<proteinExistence type="inferred from homology"/>
<dbReference type="PANTHER" id="PTHR42866:SF2">
    <property type="entry name" value="3-DEOXY-MANNO-OCTULOSONATE CYTIDYLYLTRANSFERASE, MITOCHONDRIAL"/>
    <property type="match status" value="1"/>
</dbReference>
<dbReference type="GO" id="GO:0033468">
    <property type="term" value="P:CMP-keto-3-deoxy-D-manno-octulosonic acid biosynthetic process"/>
    <property type="evidence" value="ECO:0007669"/>
    <property type="project" value="UniProtKB-UniRule"/>
</dbReference>
<dbReference type="UniPathway" id="UPA00030"/>
<keyword evidence="2 5" id="KW-0808">Transferase</keyword>
<dbReference type="GO" id="GO:0005829">
    <property type="term" value="C:cytosol"/>
    <property type="evidence" value="ECO:0007669"/>
    <property type="project" value="TreeGrafter"/>
</dbReference>
<evidence type="ECO:0000256" key="5">
    <source>
        <dbReference type="HAMAP-Rule" id="MF_00057"/>
    </source>
</evidence>
<evidence type="ECO:0000313" key="6">
    <source>
        <dbReference type="EMBL" id="ACL70641.1"/>
    </source>
</evidence>
<evidence type="ECO:0000256" key="1">
    <source>
        <dbReference type="ARBA" id="ARBA00004370"/>
    </source>
</evidence>